<dbReference type="Proteomes" id="UP001518680">
    <property type="component" value="Unassembled WGS sequence"/>
</dbReference>
<name>A0A3M0GL99_9CORY</name>
<dbReference type="RefSeq" id="WP_121911158.1">
    <property type="nucleotide sequence ID" value="NZ_CP068291.1"/>
</dbReference>
<dbReference type="GO" id="GO:0003677">
    <property type="term" value="F:DNA binding"/>
    <property type="evidence" value="ECO:0007669"/>
    <property type="project" value="InterPro"/>
</dbReference>
<dbReference type="Gene3D" id="6.10.250.10">
    <property type="match status" value="1"/>
</dbReference>
<evidence type="ECO:0000313" key="6">
    <source>
        <dbReference type="Proteomes" id="UP001518680"/>
    </source>
</evidence>
<feature type="domain" description="Resolvase/invertase-type recombinase catalytic" evidence="2">
    <location>
        <begin position="1"/>
        <end position="54"/>
    </location>
</feature>
<gene>
    <name evidence="4" type="ORF">D9543_02755</name>
    <name evidence="3" type="ORF">GWO63_000720</name>
</gene>
<dbReference type="GeneID" id="99615135"/>
<dbReference type="PROSITE" id="PS51736">
    <property type="entry name" value="RECOMBINASES_3"/>
    <property type="match status" value="1"/>
</dbReference>
<evidence type="ECO:0000313" key="3">
    <source>
        <dbReference type="EMBL" id="MBM0242864.1"/>
    </source>
</evidence>
<dbReference type="InterPro" id="IPR006119">
    <property type="entry name" value="Resolv_N"/>
</dbReference>
<dbReference type="InterPro" id="IPR036162">
    <property type="entry name" value="Resolvase-like_N_sf"/>
</dbReference>
<dbReference type="EMBL" id="JAACBX020000001">
    <property type="protein sequence ID" value="MBM0242864.1"/>
    <property type="molecule type" value="Genomic_DNA"/>
</dbReference>
<reference evidence="3 6" key="2">
    <citation type="submission" date="2021-01" db="EMBL/GenBank/DDBJ databases">
        <title>Complete genome sequences of Corynebacterium macginleyi strains isolated from infectious keratitis.</title>
        <authorList>
            <person name="Sagerfors S."/>
            <person name="Poehlein A."/>
            <person name="Soderquist B."/>
            <person name="Bruggemann H."/>
        </authorList>
    </citation>
    <scope>NUCLEOTIDE SEQUENCE [LARGE SCALE GENOMIC DNA]</scope>
    <source>
        <strain evidence="3 6">12T220</strain>
    </source>
</reference>
<comment type="caution">
    <text evidence="4">The sequence shown here is derived from an EMBL/GenBank/DDBJ whole genome shotgun (WGS) entry which is preliminary data.</text>
</comment>
<dbReference type="Pfam" id="PF00239">
    <property type="entry name" value="Resolvase"/>
    <property type="match status" value="1"/>
</dbReference>
<sequence length="78" mass="8541">MQLRACSKVALVQEGTDALNRKLVITLLAAVAEFERETIRQRQAEGIAPSRRRGDVQHIEDQSGAVGISSARYGSRCT</sequence>
<dbReference type="SUPFAM" id="SSF53041">
    <property type="entry name" value="Resolvase-like"/>
    <property type="match status" value="1"/>
</dbReference>
<dbReference type="EMBL" id="REGC01000002">
    <property type="protein sequence ID" value="RMB63736.1"/>
    <property type="molecule type" value="Genomic_DNA"/>
</dbReference>
<dbReference type="Proteomes" id="UP000270649">
    <property type="component" value="Unassembled WGS sequence"/>
</dbReference>
<evidence type="ECO:0000313" key="4">
    <source>
        <dbReference type="EMBL" id="RMB63736.1"/>
    </source>
</evidence>
<protein>
    <submittedName>
        <fullName evidence="3">Recombinase family protein</fullName>
    </submittedName>
</protein>
<evidence type="ECO:0000313" key="5">
    <source>
        <dbReference type="Proteomes" id="UP000270649"/>
    </source>
</evidence>
<keyword evidence="6" id="KW-1185">Reference proteome</keyword>
<accession>A0A3M0GL99</accession>
<evidence type="ECO:0000256" key="1">
    <source>
        <dbReference type="SAM" id="MobiDB-lite"/>
    </source>
</evidence>
<proteinExistence type="predicted"/>
<organism evidence="4 5">
    <name type="scientific">Corynebacterium macginleyi</name>
    <dbReference type="NCBI Taxonomy" id="38290"/>
    <lineage>
        <taxon>Bacteria</taxon>
        <taxon>Bacillati</taxon>
        <taxon>Actinomycetota</taxon>
        <taxon>Actinomycetes</taxon>
        <taxon>Mycobacteriales</taxon>
        <taxon>Corynebacteriaceae</taxon>
        <taxon>Corynebacterium</taxon>
    </lineage>
</organism>
<dbReference type="OrthoDB" id="9800103at2"/>
<dbReference type="AlphaFoldDB" id="A0A3M0GL99"/>
<feature type="compositionally biased region" description="Basic and acidic residues" evidence="1">
    <location>
        <begin position="52"/>
        <end position="61"/>
    </location>
</feature>
<reference evidence="4 5" key="1">
    <citation type="submission" date="2018-10" db="EMBL/GenBank/DDBJ databases">
        <title>Corynebacterium macginleyi genome sequencing and assembly of the type strain and two clinical samples.</title>
        <authorList>
            <person name="Bernier A.-M."/>
            <person name="Bernard K."/>
        </authorList>
    </citation>
    <scope>NUCLEOTIDE SEQUENCE [LARGE SCALE GENOMIC DNA]</scope>
    <source>
        <strain evidence="4 5">NML 120205</strain>
    </source>
</reference>
<feature type="region of interest" description="Disordered" evidence="1">
    <location>
        <begin position="45"/>
        <end position="78"/>
    </location>
</feature>
<evidence type="ECO:0000259" key="2">
    <source>
        <dbReference type="PROSITE" id="PS51736"/>
    </source>
</evidence>
<dbReference type="GO" id="GO:0000150">
    <property type="term" value="F:DNA strand exchange activity"/>
    <property type="evidence" value="ECO:0007669"/>
    <property type="project" value="InterPro"/>
</dbReference>